<feature type="compositionally biased region" description="Polar residues" evidence="1">
    <location>
        <begin position="16"/>
        <end position="28"/>
    </location>
</feature>
<feature type="compositionally biased region" description="Basic and acidic residues" evidence="1">
    <location>
        <begin position="29"/>
        <end position="39"/>
    </location>
</feature>
<feature type="region of interest" description="Disordered" evidence="1">
    <location>
        <begin position="16"/>
        <end position="67"/>
    </location>
</feature>
<dbReference type="GeneID" id="17041467"/>
<dbReference type="AlphaFoldDB" id="I0YYK6"/>
<proteinExistence type="predicted"/>
<dbReference type="InterPro" id="IPR029033">
    <property type="entry name" value="His_PPase_superfam"/>
</dbReference>
<dbReference type="SUPFAM" id="SSF53254">
    <property type="entry name" value="Phosphoglycerate mutase-like"/>
    <property type="match status" value="1"/>
</dbReference>
<gene>
    <name evidence="2" type="ORF">COCSUDRAFT_41714</name>
</gene>
<dbReference type="EMBL" id="AGSI01000007">
    <property type="protein sequence ID" value="EIE23475.1"/>
    <property type="molecule type" value="Genomic_DNA"/>
</dbReference>
<reference evidence="2 3" key="1">
    <citation type="journal article" date="2012" name="Genome Biol.">
        <title>The genome of the polar eukaryotic microalga coccomyxa subellipsoidea reveals traits of cold adaptation.</title>
        <authorList>
            <person name="Blanc G."/>
            <person name="Agarkova I."/>
            <person name="Grimwood J."/>
            <person name="Kuo A."/>
            <person name="Brueggeman A."/>
            <person name="Dunigan D."/>
            <person name="Gurnon J."/>
            <person name="Ladunga I."/>
            <person name="Lindquist E."/>
            <person name="Lucas S."/>
            <person name="Pangilinan J."/>
            <person name="Proschold T."/>
            <person name="Salamov A."/>
            <person name="Schmutz J."/>
            <person name="Weeks D."/>
            <person name="Yamada T."/>
            <person name="Claverie J.M."/>
            <person name="Grigoriev I."/>
            <person name="Van Etten J."/>
            <person name="Lomsadze A."/>
            <person name="Borodovsky M."/>
        </authorList>
    </citation>
    <scope>NUCLEOTIDE SEQUENCE [LARGE SCALE GENOMIC DNA]</scope>
    <source>
        <strain evidence="2 3">C-169</strain>
    </source>
</reference>
<dbReference type="KEGG" id="csl:COCSUDRAFT_41714"/>
<sequence>MGGAFCVAEDDFKISYSQSYTRNETQPEQQERSPSKDDPSEMFFPEESRSGADEAGPSRQLQSAPARNSLTPELVLHIIRHGESEFNAATNAGHDFKDPQIFNPKLTSKGRRQVAVRHELTEHLVTTGDIGLPISYLAEKFDQLREAMSGIPERWWFAPECNDSLSQRFNKIEPKRNLQERVASFRRWVQAQQEQVIVAYGHSSMIRELSGGKRLKNCEILTLHL</sequence>
<keyword evidence="3" id="KW-1185">Reference proteome</keyword>
<evidence type="ECO:0000256" key="1">
    <source>
        <dbReference type="SAM" id="MobiDB-lite"/>
    </source>
</evidence>
<evidence type="ECO:0000313" key="3">
    <source>
        <dbReference type="Proteomes" id="UP000007264"/>
    </source>
</evidence>
<dbReference type="RefSeq" id="XP_005648019.1">
    <property type="nucleotide sequence ID" value="XM_005647962.1"/>
</dbReference>
<evidence type="ECO:0008006" key="4">
    <source>
        <dbReference type="Google" id="ProtNLM"/>
    </source>
</evidence>
<dbReference type="eggNOG" id="ENOG502STYR">
    <property type="taxonomic scope" value="Eukaryota"/>
</dbReference>
<dbReference type="OrthoDB" id="496981at2759"/>
<evidence type="ECO:0000313" key="2">
    <source>
        <dbReference type="EMBL" id="EIE23475.1"/>
    </source>
</evidence>
<comment type="caution">
    <text evidence="2">The sequence shown here is derived from an EMBL/GenBank/DDBJ whole genome shotgun (WGS) entry which is preliminary data.</text>
</comment>
<accession>I0YYK6</accession>
<organism evidence="2 3">
    <name type="scientific">Coccomyxa subellipsoidea (strain C-169)</name>
    <name type="common">Green microalga</name>
    <dbReference type="NCBI Taxonomy" id="574566"/>
    <lineage>
        <taxon>Eukaryota</taxon>
        <taxon>Viridiplantae</taxon>
        <taxon>Chlorophyta</taxon>
        <taxon>core chlorophytes</taxon>
        <taxon>Trebouxiophyceae</taxon>
        <taxon>Trebouxiophyceae incertae sedis</taxon>
        <taxon>Coccomyxaceae</taxon>
        <taxon>Coccomyxa</taxon>
        <taxon>Coccomyxa subellipsoidea</taxon>
    </lineage>
</organism>
<protein>
    <recommendedName>
        <fullName evidence="4">Phosphoglycerate mutase-like protein</fullName>
    </recommendedName>
</protein>
<dbReference type="Proteomes" id="UP000007264">
    <property type="component" value="Unassembled WGS sequence"/>
</dbReference>
<name>I0YYK6_COCSC</name>